<dbReference type="InterPro" id="IPR004358">
    <property type="entry name" value="Sig_transdc_His_kin-like_C"/>
</dbReference>
<dbReference type="GO" id="GO:0005886">
    <property type="term" value="C:plasma membrane"/>
    <property type="evidence" value="ECO:0007669"/>
    <property type="project" value="TreeGrafter"/>
</dbReference>
<keyword evidence="4" id="KW-0597">Phosphoprotein</keyword>
<evidence type="ECO:0000256" key="6">
    <source>
        <dbReference type="ARBA" id="ARBA00022692"/>
    </source>
</evidence>
<dbReference type="Pfam" id="PF00512">
    <property type="entry name" value="HisKA"/>
    <property type="match status" value="1"/>
</dbReference>
<keyword evidence="9" id="KW-0902">Two-component regulatory system</keyword>
<dbReference type="Gene3D" id="6.10.340.10">
    <property type="match status" value="1"/>
</dbReference>
<keyword evidence="7 14" id="KW-0418">Kinase</keyword>
<dbReference type="GeneID" id="86057023"/>
<dbReference type="PROSITE" id="PS50109">
    <property type="entry name" value="HIS_KIN"/>
    <property type="match status" value="1"/>
</dbReference>
<dbReference type="InterPro" id="IPR036097">
    <property type="entry name" value="HisK_dim/P_sf"/>
</dbReference>
<dbReference type="PROSITE" id="PS50885">
    <property type="entry name" value="HAMP"/>
    <property type="match status" value="1"/>
</dbReference>
<keyword evidence="6 11" id="KW-0812">Transmembrane</keyword>
<keyword evidence="5" id="KW-0808">Transferase</keyword>
<dbReference type="InterPro" id="IPR003661">
    <property type="entry name" value="HisK_dim/P_dom"/>
</dbReference>
<dbReference type="InterPro" id="IPR003594">
    <property type="entry name" value="HATPase_dom"/>
</dbReference>
<dbReference type="AlphaFoldDB" id="A0A6N7WRK1"/>
<accession>A0A6N7WRK1</accession>
<evidence type="ECO:0000256" key="8">
    <source>
        <dbReference type="ARBA" id="ARBA00022989"/>
    </source>
</evidence>
<dbReference type="PANTHER" id="PTHR45436">
    <property type="entry name" value="SENSOR HISTIDINE KINASE YKOH"/>
    <property type="match status" value="1"/>
</dbReference>
<feature type="domain" description="Histidine kinase" evidence="12">
    <location>
        <begin position="172"/>
        <end position="389"/>
    </location>
</feature>
<dbReference type="InterPro" id="IPR036890">
    <property type="entry name" value="HATPase_C_sf"/>
</dbReference>
<organism evidence="14 15">
    <name type="scientific">Eisenbergiella porci</name>
    <dbReference type="NCBI Taxonomy" id="2652274"/>
    <lineage>
        <taxon>Bacteria</taxon>
        <taxon>Bacillati</taxon>
        <taxon>Bacillota</taxon>
        <taxon>Clostridia</taxon>
        <taxon>Lachnospirales</taxon>
        <taxon>Lachnospiraceae</taxon>
        <taxon>Eisenbergiella</taxon>
    </lineage>
</organism>
<dbReference type="Gene3D" id="3.30.565.10">
    <property type="entry name" value="Histidine kinase-like ATPase, C-terminal domain"/>
    <property type="match status" value="1"/>
</dbReference>
<feature type="transmembrane region" description="Helical" evidence="11">
    <location>
        <begin position="90"/>
        <end position="108"/>
    </location>
</feature>
<dbReference type="SMART" id="SM00387">
    <property type="entry name" value="HATPase_c"/>
    <property type="match status" value="1"/>
</dbReference>
<evidence type="ECO:0000259" key="12">
    <source>
        <dbReference type="PROSITE" id="PS50109"/>
    </source>
</evidence>
<evidence type="ECO:0000256" key="4">
    <source>
        <dbReference type="ARBA" id="ARBA00022553"/>
    </source>
</evidence>
<keyword evidence="10 11" id="KW-0472">Membrane</keyword>
<dbReference type="PANTHER" id="PTHR45436:SF5">
    <property type="entry name" value="SENSOR HISTIDINE KINASE TRCS"/>
    <property type="match status" value="1"/>
</dbReference>
<evidence type="ECO:0000256" key="1">
    <source>
        <dbReference type="ARBA" id="ARBA00000085"/>
    </source>
</evidence>
<evidence type="ECO:0000256" key="2">
    <source>
        <dbReference type="ARBA" id="ARBA00004370"/>
    </source>
</evidence>
<dbReference type="PRINTS" id="PR00344">
    <property type="entry name" value="BCTRLSENSOR"/>
</dbReference>
<comment type="subcellular location">
    <subcellularLocation>
        <location evidence="2">Membrane</location>
    </subcellularLocation>
</comment>
<feature type="domain" description="HAMP" evidence="13">
    <location>
        <begin position="109"/>
        <end position="164"/>
    </location>
</feature>
<dbReference type="EMBL" id="VUMI01000126">
    <property type="protein sequence ID" value="MSS92108.1"/>
    <property type="molecule type" value="Genomic_DNA"/>
</dbReference>
<keyword evidence="8 11" id="KW-1133">Transmembrane helix</keyword>
<dbReference type="Gene3D" id="1.10.287.130">
    <property type="match status" value="1"/>
</dbReference>
<evidence type="ECO:0000256" key="9">
    <source>
        <dbReference type="ARBA" id="ARBA00023012"/>
    </source>
</evidence>
<proteinExistence type="predicted"/>
<dbReference type="RefSeq" id="WP_154468405.1">
    <property type="nucleotide sequence ID" value="NZ_VUMI01000126.1"/>
</dbReference>
<comment type="catalytic activity">
    <reaction evidence="1">
        <text>ATP + protein L-histidine = ADP + protein N-phospho-L-histidine.</text>
        <dbReference type="EC" id="2.7.13.3"/>
    </reaction>
</comment>
<gene>
    <name evidence="14" type="ORF">FYJ45_29075</name>
</gene>
<dbReference type="Pfam" id="PF02518">
    <property type="entry name" value="HATPase_c"/>
    <property type="match status" value="1"/>
</dbReference>
<name>A0A6N7WRK1_9FIRM</name>
<dbReference type="InterPro" id="IPR005467">
    <property type="entry name" value="His_kinase_dom"/>
</dbReference>
<dbReference type="FunFam" id="1.10.287.130:FF:000001">
    <property type="entry name" value="Two-component sensor histidine kinase"/>
    <property type="match status" value="1"/>
</dbReference>
<dbReference type="EC" id="2.7.13.3" evidence="3"/>
<dbReference type="CDD" id="cd00082">
    <property type="entry name" value="HisKA"/>
    <property type="match status" value="1"/>
</dbReference>
<evidence type="ECO:0000256" key="5">
    <source>
        <dbReference type="ARBA" id="ARBA00022679"/>
    </source>
</evidence>
<evidence type="ECO:0000256" key="10">
    <source>
        <dbReference type="ARBA" id="ARBA00023136"/>
    </source>
</evidence>
<dbReference type="GO" id="GO:0000155">
    <property type="term" value="F:phosphorelay sensor kinase activity"/>
    <property type="evidence" value="ECO:0007669"/>
    <property type="project" value="InterPro"/>
</dbReference>
<dbReference type="FunFam" id="3.30.565.10:FF:000006">
    <property type="entry name" value="Sensor histidine kinase WalK"/>
    <property type="match status" value="1"/>
</dbReference>
<dbReference type="Proteomes" id="UP000436047">
    <property type="component" value="Unassembled WGS sequence"/>
</dbReference>
<evidence type="ECO:0000313" key="15">
    <source>
        <dbReference type="Proteomes" id="UP000436047"/>
    </source>
</evidence>
<keyword evidence="15" id="KW-1185">Reference proteome</keyword>
<dbReference type="PROSITE" id="PS51257">
    <property type="entry name" value="PROKAR_LIPOPROTEIN"/>
    <property type="match status" value="1"/>
</dbReference>
<dbReference type="SMART" id="SM00388">
    <property type="entry name" value="HisKA"/>
    <property type="match status" value="1"/>
</dbReference>
<dbReference type="CDD" id="cd00075">
    <property type="entry name" value="HATPase"/>
    <property type="match status" value="1"/>
</dbReference>
<protein>
    <recommendedName>
        <fullName evidence="3">histidine kinase</fullName>
        <ecNumber evidence="3">2.7.13.3</ecNumber>
    </recommendedName>
</protein>
<dbReference type="SUPFAM" id="SSF47384">
    <property type="entry name" value="Homodimeric domain of signal transducing histidine kinase"/>
    <property type="match status" value="1"/>
</dbReference>
<evidence type="ECO:0000313" key="14">
    <source>
        <dbReference type="EMBL" id="MSS92108.1"/>
    </source>
</evidence>
<reference evidence="14 15" key="1">
    <citation type="submission" date="2019-08" db="EMBL/GenBank/DDBJ databases">
        <title>In-depth cultivation of the pig gut microbiome towards novel bacterial diversity and tailored functional studies.</title>
        <authorList>
            <person name="Wylensek D."/>
            <person name="Hitch T.C.A."/>
            <person name="Clavel T."/>
        </authorList>
    </citation>
    <scope>NUCLEOTIDE SEQUENCE [LARGE SCALE GENOMIC DNA]</scope>
    <source>
        <strain evidence="14 15">WCA-389-WT-23B</strain>
    </source>
</reference>
<dbReference type="SUPFAM" id="SSF55874">
    <property type="entry name" value="ATPase domain of HSP90 chaperone/DNA topoisomerase II/histidine kinase"/>
    <property type="match status" value="1"/>
</dbReference>
<evidence type="ECO:0000256" key="7">
    <source>
        <dbReference type="ARBA" id="ARBA00022777"/>
    </source>
</evidence>
<evidence type="ECO:0000256" key="11">
    <source>
        <dbReference type="SAM" id="Phobius"/>
    </source>
</evidence>
<sequence>MSITHTKHSSLSLQWRLTLMAAAVTALACLCLTILLGFSANKKMNEIGDFLVQIDNAELPEDAVIEKIEVIPDYENQLQTKKQSFRFESFAAMLGIILASSVLTYFITGHTLRHLKKLTACMEQTQAQNLSAPVELESEKLPAELARLYHTFADMLLRLEHSFSTQKQFSANVAHELRTPLAVMQAKVEVFQKNAAHNPDEFEPVLDSLAQQIERLSHIVNELLELTTLETAALTDSICLPPLMEEIMCDLQSLASDRGVTLVLDDSCTYDDTVSIPVIMGNETLIYRAIFNLAENAIKYNRPDGTVTMSLNKTASGVSICITDTGIGIPKDDWETIFDAFYRVDKSRSRTLGGAGIGLAMVRTIANLHGGKAYVKNSSSEGSCIVFEL</sequence>
<dbReference type="InterPro" id="IPR050428">
    <property type="entry name" value="TCS_sensor_his_kinase"/>
</dbReference>
<evidence type="ECO:0000259" key="13">
    <source>
        <dbReference type="PROSITE" id="PS50885"/>
    </source>
</evidence>
<dbReference type="InterPro" id="IPR003660">
    <property type="entry name" value="HAMP_dom"/>
</dbReference>
<comment type="caution">
    <text evidence="14">The sequence shown here is derived from an EMBL/GenBank/DDBJ whole genome shotgun (WGS) entry which is preliminary data.</text>
</comment>
<evidence type="ECO:0000256" key="3">
    <source>
        <dbReference type="ARBA" id="ARBA00012438"/>
    </source>
</evidence>
<feature type="transmembrane region" description="Helical" evidence="11">
    <location>
        <begin position="17"/>
        <end position="38"/>
    </location>
</feature>